<gene>
    <name evidence="18" type="ORF">BMF94_1934</name>
</gene>
<comment type="subcellular location">
    <subcellularLocation>
        <location evidence="1">Nucleus</location>
    </subcellularLocation>
</comment>
<reference evidence="18 19" key="1">
    <citation type="journal article" date="2018" name="Front. Microbiol.">
        <title>Prospects for Fungal Bioremediation of Acidic Radioactive Waste Sites: Characterization and Genome Sequence of Rhodotorula taiwanensis MD1149.</title>
        <authorList>
            <person name="Tkavc R."/>
            <person name="Matrosova V.Y."/>
            <person name="Grichenko O.E."/>
            <person name="Gostincar C."/>
            <person name="Volpe R.P."/>
            <person name="Klimenkova P."/>
            <person name="Gaidamakova E.K."/>
            <person name="Zhou C.E."/>
            <person name="Stewart B.J."/>
            <person name="Lyman M.G."/>
            <person name="Malfatti S.A."/>
            <person name="Rubinfeld B."/>
            <person name="Courtot M."/>
            <person name="Singh J."/>
            <person name="Dalgard C.L."/>
            <person name="Hamilton T."/>
            <person name="Frey K.G."/>
            <person name="Gunde-Cimerman N."/>
            <person name="Dugan L."/>
            <person name="Daly M.J."/>
        </authorList>
    </citation>
    <scope>NUCLEOTIDE SEQUENCE [LARGE SCALE GENOMIC DNA]</scope>
    <source>
        <strain evidence="18 19">MD1149</strain>
    </source>
</reference>
<keyword evidence="4" id="KW-0132">Cell division</keyword>
<dbReference type="EC" id="6.5.1.1" evidence="14"/>
<feature type="compositionally biased region" description="Acidic residues" evidence="16">
    <location>
        <begin position="136"/>
        <end position="154"/>
    </location>
</feature>
<evidence type="ECO:0000256" key="1">
    <source>
        <dbReference type="ARBA" id="ARBA00004123"/>
    </source>
</evidence>
<keyword evidence="3 14" id="KW-0436">Ligase</keyword>
<keyword evidence="7 14" id="KW-0227">DNA damage</keyword>
<evidence type="ECO:0000256" key="9">
    <source>
        <dbReference type="ARBA" id="ARBA00023172"/>
    </source>
</evidence>
<dbReference type="PANTHER" id="PTHR45674:SF4">
    <property type="entry name" value="DNA LIGASE 1"/>
    <property type="match status" value="1"/>
</dbReference>
<keyword evidence="11" id="KW-0539">Nucleus</keyword>
<comment type="caution">
    <text evidence="18">The sequence shown here is derived from an EMBL/GenBank/DDBJ whole genome shotgun (WGS) entry which is preliminary data.</text>
</comment>
<dbReference type="GO" id="GO:0006281">
    <property type="term" value="P:DNA repair"/>
    <property type="evidence" value="ECO:0007669"/>
    <property type="project" value="UniProtKB-KW"/>
</dbReference>
<dbReference type="InterPro" id="IPR012308">
    <property type="entry name" value="DNA_ligase_ATP-dep_N"/>
</dbReference>
<dbReference type="InterPro" id="IPR012340">
    <property type="entry name" value="NA-bd_OB-fold"/>
</dbReference>
<protein>
    <recommendedName>
        <fullName evidence="14">DNA ligase</fullName>
        <ecNumber evidence="14">6.5.1.1</ecNumber>
    </recommendedName>
</protein>
<evidence type="ECO:0000256" key="15">
    <source>
        <dbReference type="RuleBase" id="RU004196"/>
    </source>
</evidence>
<proteinExistence type="inferred from homology"/>
<dbReference type="GO" id="GO:0003910">
    <property type="term" value="F:DNA ligase (ATP) activity"/>
    <property type="evidence" value="ECO:0007669"/>
    <property type="project" value="UniProtKB-EC"/>
</dbReference>
<feature type="compositionally biased region" description="Low complexity" evidence="16">
    <location>
        <begin position="59"/>
        <end position="84"/>
    </location>
</feature>
<evidence type="ECO:0000256" key="7">
    <source>
        <dbReference type="ARBA" id="ARBA00022763"/>
    </source>
</evidence>
<dbReference type="SUPFAM" id="SSF50249">
    <property type="entry name" value="Nucleic acid-binding proteins"/>
    <property type="match status" value="1"/>
</dbReference>
<dbReference type="GO" id="GO:0005634">
    <property type="term" value="C:nucleus"/>
    <property type="evidence" value="ECO:0007669"/>
    <property type="project" value="UniProtKB-SubCell"/>
</dbReference>
<dbReference type="STRING" id="741276.A0A2S5BDW9"/>
<keyword evidence="6 14" id="KW-0547">Nucleotide-binding</keyword>
<dbReference type="PROSITE" id="PS00333">
    <property type="entry name" value="DNA_LIGASE_A2"/>
    <property type="match status" value="1"/>
</dbReference>
<dbReference type="CDD" id="cd07900">
    <property type="entry name" value="Adenylation_DNA_ligase_I_Euk"/>
    <property type="match status" value="1"/>
</dbReference>
<dbReference type="InterPro" id="IPR000977">
    <property type="entry name" value="DNA_ligase_ATP-dep"/>
</dbReference>
<dbReference type="InterPro" id="IPR050191">
    <property type="entry name" value="ATP-dep_DNA_ligase"/>
</dbReference>
<dbReference type="PROSITE" id="PS00697">
    <property type="entry name" value="DNA_LIGASE_A1"/>
    <property type="match status" value="1"/>
</dbReference>
<dbReference type="GO" id="GO:0051301">
    <property type="term" value="P:cell division"/>
    <property type="evidence" value="ECO:0007669"/>
    <property type="project" value="UniProtKB-KW"/>
</dbReference>
<feature type="compositionally biased region" description="Basic and acidic residues" evidence="16">
    <location>
        <begin position="118"/>
        <end position="129"/>
    </location>
</feature>
<feature type="compositionally biased region" description="Basic and acidic residues" evidence="16">
    <location>
        <begin position="16"/>
        <end position="28"/>
    </location>
</feature>
<dbReference type="Gene3D" id="3.30.1490.70">
    <property type="match status" value="1"/>
</dbReference>
<dbReference type="InterPro" id="IPR012309">
    <property type="entry name" value="DNA_ligase_ATP-dep_C"/>
</dbReference>
<dbReference type="CDD" id="cd07969">
    <property type="entry name" value="OBF_DNA_ligase_I"/>
    <property type="match status" value="1"/>
</dbReference>
<dbReference type="Proteomes" id="UP000237144">
    <property type="component" value="Unassembled WGS sequence"/>
</dbReference>
<evidence type="ECO:0000256" key="6">
    <source>
        <dbReference type="ARBA" id="ARBA00022741"/>
    </source>
</evidence>
<dbReference type="GO" id="GO:0005739">
    <property type="term" value="C:mitochondrion"/>
    <property type="evidence" value="ECO:0007669"/>
    <property type="project" value="TreeGrafter"/>
</dbReference>
<accession>A0A2S5BDW9</accession>
<dbReference type="NCBIfam" id="TIGR00574">
    <property type="entry name" value="dnl1"/>
    <property type="match status" value="1"/>
</dbReference>
<dbReference type="Gene3D" id="1.10.3260.10">
    <property type="entry name" value="DNA ligase, ATP-dependent, N-terminal domain"/>
    <property type="match status" value="1"/>
</dbReference>
<evidence type="ECO:0000256" key="2">
    <source>
        <dbReference type="ARBA" id="ARBA00007572"/>
    </source>
</evidence>
<dbReference type="OrthoDB" id="206088at2759"/>
<evidence type="ECO:0000256" key="12">
    <source>
        <dbReference type="ARBA" id="ARBA00023306"/>
    </source>
</evidence>
<dbReference type="SUPFAM" id="SSF117018">
    <property type="entry name" value="ATP-dependent DNA ligase DNA-binding domain"/>
    <property type="match status" value="1"/>
</dbReference>
<keyword evidence="8 14" id="KW-0067">ATP-binding</keyword>
<evidence type="ECO:0000313" key="18">
    <source>
        <dbReference type="EMBL" id="POY74958.1"/>
    </source>
</evidence>
<name>A0A2S5BDW9_9BASI</name>
<keyword evidence="9 14" id="KW-0233">DNA recombination</keyword>
<evidence type="ECO:0000256" key="16">
    <source>
        <dbReference type="SAM" id="MobiDB-lite"/>
    </source>
</evidence>
<dbReference type="Pfam" id="PF04675">
    <property type="entry name" value="DNA_ligase_A_N"/>
    <property type="match status" value="1"/>
</dbReference>
<evidence type="ECO:0000256" key="3">
    <source>
        <dbReference type="ARBA" id="ARBA00022598"/>
    </source>
</evidence>
<dbReference type="InterPro" id="IPR036599">
    <property type="entry name" value="DNA_ligase_N_sf"/>
</dbReference>
<dbReference type="FunFam" id="3.30.470.30:FF:000016">
    <property type="entry name" value="DNA ligase"/>
    <property type="match status" value="1"/>
</dbReference>
<feature type="region of interest" description="Disordered" evidence="16">
    <location>
        <begin position="769"/>
        <end position="808"/>
    </location>
</feature>
<dbReference type="PANTHER" id="PTHR45674">
    <property type="entry name" value="DNA LIGASE 1/3 FAMILY MEMBER"/>
    <property type="match status" value="1"/>
</dbReference>
<keyword evidence="12" id="KW-0131">Cell cycle</keyword>
<dbReference type="EMBL" id="PJQD01000020">
    <property type="protein sequence ID" value="POY74958.1"/>
    <property type="molecule type" value="Genomic_DNA"/>
</dbReference>
<keyword evidence="10 14" id="KW-0234">DNA repair</keyword>
<dbReference type="Pfam" id="PF01068">
    <property type="entry name" value="DNA_ligase_A_M"/>
    <property type="match status" value="1"/>
</dbReference>
<dbReference type="AlphaFoldDB" id="A0A2S5BDW9"/>
<comment type="similarity">
    <text evidence="2 15">Belongs to the ATP-dependent DNA ligase family.</text>
</comment>
<dbReference type="FunFam" id="2.40.50.140:FF:000062">
    <property type="entry name" value="DNA ligase"/>
    <property type="match status" value="1"/>
</dbReference>
<evidence type="ECO:0000256" key="4">
    <source>
        <dbReference type="ARBA" id="ARBA00022618"/>
    </source>
</evidence>
<dbReference type="GO" id="GO:0003677">
    <property type="term" value="F:DNA binding"/>
    <property type="evidence" value="ECO:0007669"/>
    <property type="project" value="InterPro"/>
</dbReference>
<evidence type="ECO:0000259" key="17">
    <source>
        <dbReference type="PROSITE" id="PS50160"/>
    </source>
</evidence>
<feature type="region of interest" description="Disordered" evidence="16">
    <location>
        <begin position="1"/>
        <end position="156"/>
    </location>
</feature>
<keyword evidence="5" id="KW-0235">DNA replication</keyword>
<dbReference type="InterPro" id="IPR012310">
    <property type="entry name" value="DNA_ligase_ATP-dep_cent"/>
</dbReference>
<evidence type="ECO:0000256" key="14">
    <source>
        <dbReference type="RuleBase" id="RU000617"/>
    </source>
</evidence>
<dbReference type="GO" id="GO:0005524">
    <property type="term" value="F:ATP binding"/>
    <property type="evidence" value="ECO:0007669"/>
    <property type="project" value="UniProtKB-KW"/>
</dbReference>
<sequence length="808" mass="89344">MPTEAKETPFTLAKAAKGDKPVKKRETDSADAAEQSPRKKVKTDEQDVKPTDADKVDSKPSTSSSASTKPAASSFFAPRSSKPAESSKGKGKEKEELRNGSADEKDGKDEDGDEEMEEVKVKRAGKDASESPSGAGEEDEEEASDDEKEQEQEQEAAVKIADIFTKASKPDKAQTSWKAGEPVPYAALTATFSKIAATTKRLEISAYLTEFLVNVIDKTPEDLLKTVYLCINRLAPEYESIELGIGESLLMKAIGESCGRTLAQVKAEYKKIGDLGEVAFNSRTRQKTLFKSKPLTVRGVFDELKKVAKTSGKDSQGRKVGIIKALLAKCEGEETKFLIRSLEGKLRIGLAEKTVLVSLAHAAVTAEHYKADNKKSRGQLASQLEFGAEVVKAVFSEIPSYDLVVPALLEKGVDNLKEACSLTPGIPLKPMLAKPTKAISEVLDRFEGKQFTCEYKYDGERAQIHYLEDGSVRVFSRNSEDMTVKYPEFVTQLPRCIKEGTRSFVIDAEAVAWDTEEKRLLEFQKLSTRKRKDVKVEDVKVKVHLFAFDLLYLNGEPLLEKNLRERRVLLREHLQPVEGEFAFAQSEDASTVDGIQLFLDKSIKDGCEGLMVKMLEGEGSSYEPSRRSIHWLKLKKDYLQGVGDSFDLVVVGGDYGKGKRTNVYGAFHLACYDAESGTYQLICKIGTGFSDEALKQHYDTLKPLELAQKKAYYDVGTAKGPDVYFEPRVVWEVLAADLSLSPIYSAAKGLCGDRGISLRFPRFIRIRDDKDPESSTEPEQIAEAYRRQSIQSGGGKKGKGGTADDDFW</sequence>
<dbReference type="FunFam" id="1.10.3260.10:FF:000001">
    <property type="entry name" value="DNA ligase"/>
    <property type="match status" value="1"/>
</dbReference>
<evidence type="ECO:0000256" key="8">
    <source>
        <dbReference type="ARBA" id="ARBA00022840"/>
    </source>
</evidence>
<dbReference type="GO" id="GO:0071897">
    <property type="term" value="P:DNA biosynthetic process"/>
    <property type="evidence" value="ECO:0007669"/>
    <property type="project" value="InterPro"/>
</dbReference>
<dbReference type="Gene3D" id="2.40.50.140">
    <property type="entry name" value="Nucleic acid-binding proteins"/>
    <property type="match status" value="1"/>
</dbReference>
<feature type="domain" description="ATP-dependent DNA ligase family profile" evidence="17">
    <location>
        <begin position="536"/>
        <end position="673"/>
    </location>
</feature>
<evidence type="ECO:0000256" key="10">
    <source>
        <dbReference type="ARBA" id="ARBA00023204"/>
    </source>
</evidence>
<dbReference type="Pfam" id="PF04679">
    <property type="entry name" value="DNA_ligase_A_C"/>
    <property type="match status" value="1"/>
</dbReference>
<evidence type="ECO:0000256" key="11">
    <source>
        <dbReference type="ARBA" id="ARBA00023242"/>
    </source>
</evidence>
<dbReference type="Gene3D" id="3.30.470.30">
    <property type="entry name" value="DNA ligase/mRNA capping enzyme"/>
    <property type="match status" value="1"/>
</dbReference>
<organism evidence="18 19">
    <name type="scientific">Rhodotorula taiwanensis</name>
    <dbReference type="NCBI Taxonomy" id="741276"/>
    <lineage>
        <taxon>Eukaryota</taxon>
        <taxon>Fungi</taxon>
        <taxon>Dikarya</taxon>
        <taxon>Basidiomycota</taxon>
        <taxon>Pucciniomycotina</taxon>
        <taxon>Microbotryomycetes</taxon>
        <taxon>Sporidiobolales</taxon>
        <taxon>Sporidiobolaceae</taxon>
        <taxon>Rhodotorula</taxon>
    </lineage>
</organism>
<keyword evidence="19" id="KW-1185">Reference proteome</keyword>
<evidence type="ECO:0000256" key="13">
    <source>
        <dbReference type="ARBA" id="ARBA00034003"/>
    </source>
</evidence>
<feature type="compositionally biased region" description="Basic and acidic residues" evidence="16">
    <location>
        <begin position="42"/>
        <end position="58"/>
    </location>
</feature>
<dbReference type="InterPro" id="IPR016059">
    <property type="entry name" value="DNA_ligase_ATP-dep_CS"/>
</dbReference>
<evidence type="ECO:0000256" key="5">
    <source>
        <dbReference type="ARBA" id="ARBA00022705"/>
    </source>
</evidence>
<dbReference type="SUPFAM" id="SSF56091">
    <property type="entry name" value="DNA ligase/mRNA capping enzyme, catalytic domain"/>
    <property type="match status" value="1"/>
</dbReference>
<comment type="catalytic activity">
    <reaction evidence="13 14">
        <text>ATP + (deoxyribonucleotide)n-3'-hydroxyl + 5'-phospho-(deoxyribonucleotide)m = (deoxyribonucleotide)n+m + AMP + diphosphate.</text>
        <dbReference type="EC" id="6.5.1.1"/>
    </reaction>
</comment>
<dbReference type="GO" id="GO:1903461">
    <property type="term" value="P:Okazaki fragment processing involved in mitotic DNA replication"/>
    <property type="evidence" value="ECO:0007669"/>
    <property type="project" value="TreeGrafter"/>
</dbReference>
<feature type="compositionally biased region" description="Basic and acidic residues" evidence="16">
    <location>
        <begin position="85"/>
        <end position="108"/>
    </location>
</feature>
<dbReference type="PROSITE" id="PS50160">
    <property type="entry name" value="DNA_LIGASE_A3"/>
    <property type="match status" value="1"/>
</dbReference>
<evidence type="ECO:0000313" key="19">
    <source>
        <dbReference type="Proteomes" id="UP000237144"/>
    </source>
</evidence>
<dbReference type="GO" id="GO:0006310">
    <property type="term" value="P:DNA recombination"/>
    <property type="evidence" value="ECO:0007669"/>
    <property type="project" value="UniProtKB-KW"/>
</dbReference>